<dbReference type="GO" id="GO:0004519">
    <property type="term" value="F:endonuclease activity"/>
    <property type="evidence" value="ECO:0007669"/>
    <property type="project" value="UniProtKB-KW"/>
</dbReference>
<organism evidence="3 4">
    <name type="scientific">Halorubrum pallidum</name>
    <dbReference type="NCBI Taxonomy" id="1526114"/>
    <lineage>
        <taxon>Archaea</taxon>
        <taxon>Methanobacteriati</taxon>
        <taxon>Methanobacteriota</taxon>
        <taxon>Stenosarchaea group</taxon>
        <taxon>Halobacteria</taxon>
        <taxon>Halobacteriales</taxon>
        <taxon>Haloferacaceae</taxon>
        <taxon>Halorubrum</taxon>
    </lineage>
</organism>
<dbReference type="InterPro" id="IPR003615">
    <property type="entry name" value="HNH_nuc"/>
</dbReference>
<feature type="domain" description="HNH nuclease" evidence="2">
    <location>
        <begin position="122"/>
        <end position="177"/>
    </location>
</feature>
<dbReference type="Proteomes" id="UP001596274">
    <property type="component" value="Unassembled WGS sequence"/>
</dbReference>
<name>A0ABD5SYL2_9EURY</name>
<dbReference type="SMART" id="SM00507">
    <property type="entry name" value="HNHc"/>
    <property type="match status" value="1"/>
</dbReference>
<evidence type="ECO:0000313" key="3">
    <source>
        <dbReference type="EMBL" id="MFC6770310.1"/>
    </source>
</evidence>
<reference evidence="3 4" key="1">
    <citation type="journal article" date="2019" name="Int. J. Syst. Evol. Microbiol.">
        <title>The Global Catalogue of Microorganisms (GCM) 10K type strain sequencing project: providing services to taxonomists for standard genome sequencing and annotation.</title>
        <authorList>
            <consortium name="The Broad Institute Genomics Platform"/>
            <consortium name="The Broad Institute Genome Sequencing Center for Infectious Disease"/>
            <person name="Wu L."/>
            <person name="Ma J."/>
        </authorList>
    </citation>
    <scope>NUCLEOTIDE SEQUENCE [LARGE SCALE GENOMIC DNA]</scope>
    <source>
        <strain evidence="3 4">PJ61</strain>
    </source>
</reference>
<dbReference type="AlphaFoldDB" id="A0ABD5SYL2"/>
<dbReference type="Gene3D" id="1.10.30.50">
    <property type="match status" value="1"/>
</dbReference>
<comment type="caution">
    <text evidence="3">The sequence shown here is derived from an EMBL/GenBank/DDBJ whole genome shotgun (WGS) entry which is preliminary data.</text>
</comment>
<proteinExistence type="predicted"/>
<accession>A0ABD5SYL2</accession>
<keyword evidence="3" id="KW-0378">Hydrolase</keyword>
<evidence type="ECO:0000256" key="1">
    <source>
        <dbReference type="SAM" id="MobiDB-lite"/>
    </source>
</evidence>
<keyword evidence="3" id="KW-0255">Endonuclease</keyword>
<sequence length="210" mass="24062">MTAKRDLTTTRKQVFGDVEPGTECRICGRNVEDGRRKVCSDYCDNIQTAVMGMLNWSSLRRRVIDRDDETCTQCGWDREIRRRAREHIRGLIAEAAGEQPTSPSMKELGEQDDVDWDQHRQRYREWRERRDAAKDKYGDPERDFGRSLEVDHITPIADGGHPFDPGNLQTLCTKCHTEKTAVENSERASTPSRGDLSRELTEFVTDGSGK</sequence>
<dbReference type="Pfam" id="PF01844">
    <property type="entry name" value="HNH"/>
    <property type="match status" value="1"/>
</dbReference>
<protein>
    <submittedName>
        <fullName evidence="3">HNH endonuclease</fullName>
    </submittedName>
</protein>
<keyword evidence="4" id="KW-1185">Reference proteome</keyword>
<dbReference type="EMBL" id="JBHSWT010000043">
    <property type="protein sequence ID" value="MFC6770310.1"/>
    <property type="molecule type" value="Genomic_DNA"/>
</dbReference>
<gene>
    <name evidence="3" type="ORF">ACFQDD_02010</name>
</gene>
<evidence type="ECO:0000313" key="4">
    <source>
        <dbReference type="Proteomes" id="UP001596274"/>
    </source>
</evidence>
<feature type="region of interest" description="Disordered" evidence="1">
    <location>
        <begin position="181"/>
        <end position="210"/>
    </location>
</feature>
<dbReference type="CDD" id="cd00085">
    <property type="entry name" value="HNHc"/>
    <property type="match status" value="1"/>
</dbReference>
<keyword evidence="3" id="KW-0540">Nuclease</keyword>
<dbReference type="InterPro" id="IPR002711">
    <property type="entry name" value="HNH"/>
</dbReference>
<evidence type="ECO:0000259" key="2">
    <source>
        <dbReference type="SMART" id="SM00507"/>
    </source>
</evidence>